<dbReference type="EMBL" id="CP044543">
    <property type="protein sequence ID" value="QFI71210.1"/>
    <property type="molecule type" value="Genomic_DNA"/>
</dbReference>
<name>A0A5P6NYT4_9BRAD</name>
<reference evidence="3" key="1">
    <citation type="submission" date="2019-10" db="EMBL/GenBank/DDBJ databases">
        <title>Complete Genome Sequence of Bradyrhizobium betae type strain PL7HG1T.</title>
        <authorList>
            <person name="Bromfield E.S.P."/>
            <person name="Cloutier S."/>
        </authorList>
    </citation>
    <scope>NUCLEOTIDE SEQUENCE [LARGE SCALE GENOMIC DNA]</scope>
    <source>
        <strain evidence="3">PL7HG1</strain>
    </source>
</reference>
<dbReference type="RefSeq" id="WP_151642120.1">
    <property type="nucleotide sequence ID" value="NZ_CP044543.1"/>
</dbReference>
<organism evidence="2 3">
    <name type="scientific">Bradyrhizobium betae</name>
    <dbReference type="NCBI Taxonomy" id="244734"/>
    <lineage>
        <taxon>Bacteria</taxon>
        <taxon>Pseudomonadati</taxon>
        <taxon>Pseudomonadota</taxon>
        <taxon>Alphaproteobacteria</taxon>
        <taxon>Hyphomicrobiales</taxon>
        <taxon>Nitrobacteraceae</taxon>
        <taxon>Bradyrhizobium</taxon>
    </lineage>
</organism>
<sequence length="182" mass="18684">MYQTILAKLRALAFLSRVAAIAAIAALGVAAVTISPVAALQVDQTRNFPARQTPDQQMSYYRITVNFNDQGISAGQQFGALPAGAYIYAIDAYVTTAFNAATTNVVTVGTTKASANEIVASGISGNPLATGVLHLTSAAGLGMAVTNVASPIPLFVKYAQTGTAATTGQIVIVIAFVANNDM</sequence>
<dbReference type="KEGG" id="bbet:F8237_01770"/>
<evidence type="ECO:0000256" key="1">
    <source>
        <dbReference type="SAM" id="SignalP"/>
    </source>
</evidence>
<dbReference type="AlphaFoldDB" id="A0A5P6NYT4"/>
<feature type="signal peptide" evidence="1">
    <location>
        <begin position="1"/>
        <end position="22"/>
    </location>
</feature>
<keyword evidence="1" id="KW-0732">Signal</keyword>
<evidence type="ECO:0000313" key="2">
    <source>
        <dbReference type="EMBL" id="QFI71210.1"/>
    </source>
</evidence>
<proteinExistence type="predicted"/>
<dbReference type="Proteomes" id="UP000325641">
    <property type="component" value="Chromosome"/>
</dbReference>
<accession>A0A5P6NYT4</accession>
<evidence type="ECO:0000313" key="3">
    <source>
        <dbReference type="Proteomes" id="UP000325641"/>
    </source>
</evidence>
<gene>
    <name evidence="2" type="ORF">F8237_01770</name>
</gene>
<protein>
    <submittedName>
        <fullName evidence="2">Uncharacterized protein</fullName>
    </submittedName>
</protein>
<feature type="chain" id="PRO_5024819949" evidence="1">
    <location>
        <begin position="23"/>
        <end position="182"/>
    </location>
</feature>